<sequence length="188" mass="20197">MSLIVAARFDTFPDVENAAQRLFSEGFTKQDVHVFYVNSAGEHSRYAYGGDRRSDPDSGRADMGAILGAALFGLAFAIAGGFIVAGLNESTIAMLAAAGVGAYIGSLFGALWVTGHLARKRGEAAPVDHPEVRPAGLLLALHTDPTRETLACQVLRAANGHDVEHAEGVWRDNRWQDFDPLKPPQREP</sequence>
<organism evidence="2 3">
    <name type="scientific">Bordetella bronchiseptica 253</name>
    <dbReference type="NCBI Taxonomy" id="568707"/>
    <lineage>
        <taxon>Bacteria</taxon>
        <taxon>Pseudomonadati</taxon>
        <taxon>Pseudomonadota</taxon>
        <taxon>Betaproteobacteria</taxon>
        <taxon>Burkholderiales</taxon>
        <taxon>Alcaligenaceae</taxon>
        <taxon>Bordetella</taxon>
    </lineage>
</organism>
<keyword evidence="1" id="KW-1133">Transmembrane helix</keyword>
<reference evidence="2 3" key="1">
    <citation type="journal article" date="2012" name="BMC Genomics">
        <title>Comparative genomics of the classical Bordetella subspecies: the evolution and exchange of virulence-associated diversity amongst closely related pathogens.</title>
        <authorList>
            <person name="Park J."/>
            <person name="Zhang Y."/>
            <person name="Buboltz A.M."/>
            <person name="Zhang X."/>
            <person name="Schuster S.C."/>
            <person name="Ahuja U."/>
            <person name="Liu M."/>
            <person name="Miller J.F."/>
            <person name="Sebaihia M."/>
            <person name="Bentley S.D."/>
            <person name="Parkhill J."/>
            <person name="Harvill E.T."/>
        </authorList>
    </citation>
    <scope>NUCLEOTIDE SEQUENCE [LARGE SCALE GENOMIC DNA]</scope>
    <source>
        <strain evidence="2 3">253</strain>
    </source>
</reference>
<feature type="transmembrane region" description="Helical" evidence="1">
    <location>
        <begin position="63"/>
        <end position="85"/>
    </location>
</feature>
<evidence type="ECO:0000313" key="2">
    <source>
        <dbReference type="EMBL" id="CCJ54997.1"/>
    </source>
</evidence>
<feature type="transmembrane region" description="Helical" evidence="1">
    <location>
        <begin position="91"/>
        <end position="113"/>
    </location>
</feature>
<dbReference type="OrthoDB" id="6369218at2"/>
<dbReference type="RefSeq" id="WP_003818983.1">
    <property type="nucleotide sequence ID" value="NC_019382.1"/>
</dbReference>
<keyword evidence="1" id="KW-0812">Transmembrane</keyword>
<dbReference type="EMBL" id="HE965806">
    <property type="protein sequence ID" value="CCJ54997.1"/>
    <property type="molecule type" value="Genomic_DNA"/>
</dbReference>
<dbReference type="AlphaFoldDB" id="A0A0C6P628"/>
<gene>
    <name evidence="2" type="ORF">BN112_3080</name>
</gene>
<dbReference type="HOGENOM" id="CLU_097521_0_0_4"/>
<keyword evidence="1" id="KW-0472">Membrane</keyword>
<dbReference type="KEGG" id="bbh:BN112_3080"/>
<protein>
    <submittedName>
        <fullName evidence="2">Putative membrane protein</fullName>
    </submittedName>
</protein>
<proteinExistence type="predicted"/>
<dbReference type="Proteomes" id="UP000007564">
    <property type="component" value="Chromosome"/>
</dbReference>
<evidence type="ECO:0000313" key="3">
    <source>
        <dbReference type="Proteomes" id="UP000007564"/>
    </source>
</evidence>
<evidence type="ECO:0000256" key="1">
    <source>
        <dbReference type="SAM" id="Phobius"/>
    </source>
</evidence>
<accession>A0A0C6P628</accession>
<dbReference type="GeneID" id="69600722"/>
<name>A0A0C6P628_BORBO</name>